<dbReference type="PANTHER" id="PTHR30126:SF5">
    <property type="entry name" value="HTH-TYPE TRANSCRIPTIONAL ACTIVATOR CMPR"/>
    <property type="match status" value="1"/>
</dbReference>
<evidence type="ECO:0000256" key="4">
    <source>
        <dbReference type="ARBA" id="ARBA00023163"/>
    </source>
</evidence>
<keyword evidence="3" id="KW-0238">DNA-binding</keyword>
<name>A0ABS3G477_9FLAO</name>
<dbReference type="InterPro" id="IPR036390">
    <property type="entry name" value="WH_DNA-bd_sf"/>
</dbReference>
<dbReference type="Proteomes" id="UP000664044">
    <property type="component" value="Unassembled WGS sequence"/>
</dbReference>
<keyword evidence="4" id="KW-0804">Transcription</keyword>
<dbReference type="Gene3D" id="3.40.190.290">
    <property type="match status" value="1"/>
</dbReference>
<comment type="similarity">
    <text evidence="1">Belongs to the LysR transcriptional regulatory family.</text>
</comment>
<organism evidence="6 7">
    <name type="scientific">Flagellimonas aurea</name>
    <dbReference type="NCBI Taxonomy" id="2915619"/>
    <lineage>
        <taxon>Bacteria</taxon>
        <taxon>Pseudomonadati</taxon>
        <taxon>Bacteroidota</taxon>
        <taxon>Flavobacteriia</taxon>
        <taxon>Flavobacteriales</taxon>
        <taxon>Flavobacteriaceae</taxon>
        <taxon>Flagellimonas</taxon>
    </lineage>
</organism>
<evidence type="ECO:0000256" key="3">
    <source>
        <dbReference type="ARBA" id="ARBA00023125"/>
    </source>
</evidence>
<keyword evidence="2" id="KW-0805">Transcription regulation</keyword>
<evidence type="ECO:0000256" key="1">
    <source>
        <dbReference type="ARBA" id="ARBA00009437"/>
    </source>
</evidence>
<dbReference type="Gene3D" id="1.10.10.10">
    <property type="entry name" value="Winged helix-like DNA-binding domain superfamily/Winged helix DNA-binding domain"/>
    <property type="match status" value="1"/>
</dbReference>
<dbReference type="InterPro" id="IPR000847">
    <property type="entry name" value="LysR_HTH_N"/>
</dbReference>
<dbReference type="Pfam" id="PF03466">
    <property type="entry name" value="LysR_substrate"/>
    <property type="match status" value="1"/>
</dbReference>
<reference evidence="6 7" key="1">
    <citation type="submission" date="2021-03" db="EMBL/GenBank/DDBJ databases">
        <title>Muricauda lutimaris sp. nov. and Muricauda ruestringensis sp. nov, two marine members of the Flavobacteriaceae isolated from deep sea sediments of Western Pacific.</title>
        <authorList>
            <person name="Zhao S."/>
            <person name="Liu R."/>
        </authorList>
    </citation>
    <scope>NUCLEOTIDE SEQUENCE [LARGE SCALE GENOMIC DNA]</scope>
    <source>
        <strain evidence="6 7">BC31-1-A7</strain>
    </source>
</reference>
<dbReference type="InterPro" id="IPR005119">
    <property type="entry name" value="LysR_subst-bd"/>
</dbReference>
<accession>A0ABS3G477</accession>
<feature type="domain" description="HTH lysR-type" evidence="5">
    <location>
        <begin position="1"/>
        <end position="60"/>
    </location>
</feature>
<dbReference type="PANTHER" id="PTHR30126">
    <property type="entry name" value="HTH-TYPE TRANSCRIPTIONAL REGULATOR"/>
    <property type="match status" value="1"/>
</dbReference>
<proteinExistence type="inferred from homology"/>
<keyword evidence="7" id="KW-1185">Reference proteome</keyword>
<gene>
    <name evidence="6" type="ORF">J0656_05075</name>
</gene>
<comment type="caution">
    <text evidence="6">The sequence shown here is derived from an EMBL/GenBank/DDBJ whole genome shotgun (WGS) entry which is preliminary data.</text>
</comment>
<dbReference type="EMBL" id="JAFLNL010000002">
    <property type="protein sequence ID" value="MBO0353382.1"/>
    <property type="molecule type" value="Genomic_DNA"/>
</dbReference>
<evidence type="ECO:0000256" key="2">
    <source>
        <dbReference type="ARBA" id="ARBA00023015"/>
    </source>
</evidence>
<sequence>MYYTLHQLQIFLKISELQSITRASEELHLTQPAVSIQLKNFQDQFPIPLTEVVGRQLFITDFGKEIARAAEKIINQVEEINYKTMAYQGNLSGRLKISVVSTGKYVMPYFMADFMTENKGVDLIMDVTNKSKVVRSLELNEVDFALVSVLPEKLKVDTVELMPNKLFYVSNYDRKFPKAVSKKYLFEKIPLIYREPGSATRNAMESFIEKNNYSVHKKIELTSNEAVKQAVISGLGCSIMPLIGNKNALKNNELKIIPVRGLPITTTWNLIWLKSKNLSPVAVAFLNYLKDRKEGIIQKKFSWIEDFINV</sequence>
<protein>
    <submittedName>
        <fullName evidence="6">LysR family transcriptional regulator</fullName>
    </submittedName>
</protein>
<dbReference type="PROSITE" id="PS50931">
    <property type="entry name" value="HTH_LYSR"/>
    <property type="match status" value="1"/>
</dbReference>
<evidence type="ECO:0000313" key="6">
    <source>
        <dbReference type="EMBL" id="MBO0353382.1"/>
    </source>
</evidence>
<evidence type="ECO:0000259" key="5">
    <source>
        <dbReference type="PROSITE" id="PS50931"/>
    </source>
</evidence>
<evidence type="ECO:0000313" key="7">
    <source>
        <dbReference type="Proteomes" id="UP000664044"/>
    </source>
</evidence>
<dbReference type="InterPro" id="IPR036388">
    <property type="entry name" value="WH-like_DNA-bd_sf"/>
</dbReference>
<dbReference type="SUPFAM" id="SSF46785">
    <property type="entry name" value="Winged helix' DNA-binding domain"/>
    <property type="match status" value="1"/>
</dbReference>
<dbReference type="Pfam" id="PF00126">
    <property type="entry name" value="HTH_1"/>
    <property type="match status" value="1"/>
</dbReference>
<dbReference type="RefSeq" id="WP_207032004.1">
    <property type="nucleotide sequence ID" value="NZ_JAFLNL010000002.1"/>
</dbReference>
<dbReference type="SUPFAM" id="SSF53850">
    <property type="entry name" value="Periplasmic binding protein-like II"/>
    <property type="match status" value="1"/>
</dbReference>